<evidence type="ECO:0008006" key="3">
    <source>
        <dbReference type="Google" id="ProtNLM"/>
    </source>
</evidence>
<name>A0ABX7XCP8_9FLAO</name>
<gene>
    <name evidence="1" type="ORF">J9309_13050</name>
</gene>
<dbReference type="EMBL" id="CP072842">
    <property type="protein sequence ID" value="QTV05673.1"/>
    <property type="molecule type" value="Genomic_DNA"/>
</dbReference>
<proteinExistence type="predicted"/>
<dbReference type="PROSITE" id="PS51257">
    <property type="entry name" value="PROKAR_LIPOPROTEIN"/>
    <property type="match status" value="1"/>
</dbReference>
<reference evidence="1 2" key="1">
    <citation type="journal article" date="2021" name="Int. J. Syst. Evol. Microbiol.">
        <title>Faecalibacter bovis sp. nov., isolated from cow faeces.</title>
        <authorList>
            <person name="Li F."/>
            <person name="Zhao W."/>
            <person name="Hong Q."/>
            <person name="Shao Q."/>
            <person name="Song J."/>
            <person name="Yang S."/>
        </authorList>
    </citation>
    <scope>NUCLEOTIDE SEQUENCE [LARGE SCALE GENOMIC DNA]</scope>
    <source>
        <strain evidence="1 2">ZY171143</strain>
    </source>
</reference>
<accession>A0ABX7XCP8</accession>
<dbReference type="RefSeq" id="WP_230476318.1">
    <property type="nucleotide sequence ID" value="NZ_CP072842.1"/>
</dbReference>
<organism evidence="1 2">
    <name type="scientific">Faecalibacter bovis</name>
    <dbReference type="NCBI Taxonomy" id="2898187"/>
    <lineage>
        <taxon>Bacteria</taxon>
        <taxon>Pseudomonadati</taxon>
        <taxon>Bacteroidota</taxon>
        <taxon>Flavobacteriia</taxon>
        <taxon>Flavobacteriales</taxon>
        <taxon>Weeksellaceae</taxon>
        <taxon>Faecalibacter</taxon>
    </lineage>
</organism>
<protein>
    <recommendedName>
        <fullName evidence="3">Lipocalin-like domain-containing protein</fullName>
    </recommendedName>
</protein>
<keyword evidence="2" id="KW-1185">Reference proteome</keyword>
<reference evidence="2" key="2">
    <citation type="submission" date="2021-04" db="EMBL/GenBank/DDBJ databases">
        <title>Taxonomy of Flavobacteriaceae bacterium ZY171143.</title>
        <authorList>
            <person name="Li F."/>
        </authorList>
    </citation>
    <scope>NUCLEOTIDE SEQUENCE [LARGE SCALE GENOMIC DNA]</scope>
    <source>
        <strain evidence="2">ZY171143</strain>
    </source>
</reference>
<sequence length="135" mass="16051">MKIFKFFIVISFMFTIMGCTSDDDNYTNKSHFNPPNWIHGKWSTSLQNDTLELKFDYHNVYITSSEETNYNDIINTSNSSGQIQMRVEEEVSDNSYYFTISSSTTREQFIFKRVSDAKLIYLHRNNEIELYRKSF</sequence>
<evidence type="ECO:0000313" key="1">
    <source>
        <dbReference type="EMBL" id="QTV05673.1"/>
    </source>
</evidence>
<dbReference type="Proteomes" id="UP000672011">
    <property type="component" value="Chromosome"/>
</dbReference>
<evidence type="ECO:0000313" key="2">
    <source>
        <dbReference type="Proteomes" id="UP000672011"/>
    </source>
</evidence>